<evidence type="ECO:0000313" key="3">
    <source>
        <dbReference type="Proteomes" id="UP000661894"/>
    </source>
</evidence>
<evidence type="ECO:0000256" key="1">
    <source>
        <dbReference type="SAM" id="SignalP"/>
    </source>
</evidence>
<dbReference type="Proteomes" id="UP000661894">
    <property type="component" value="Unassembled WGS sequence"/>
</dbReference>
<feature type="signal peptide" evidence="1">
    <location>
        <begin position="1"/>
        <end position="21"/>
    </location>
</feature>
<organism evidence="2 3">
    <name type="scientific">Oceanitalea stevensii</name>
    <dbReference type="NCBI Taxonomy" id="2763072"/>
    <lineage>
        <taxon>Bacteria</taxon>
        <taxon>Bacillati</taxon>
        <taxon>Actinomycetota</taxon>
        <taxon>Actinomycetes</taxon>
        <taxon>Micrococcales</taxon>
        <taxon>Bogoriellaceae</taxon>
        <taxon>Georgenia</taxon>
    </lineage>
</organism>
<keyword evidence="3" id="KW-1185">Reference proteome</keyword>
<reference evidence="2 3" key="1">
    <citation type="submission" date="2020-08" db="EMBL/GenBank/DDBJ databases">
        <title>A Genomic Blueprint of the Chicken Gut Microbiome.</title>
        <authorList>
            <person name="Gilroy R."/>
            <person name="Ravi A."/>
            <person name="Getino M."/>
            <person name="Pursley I."/>
            <person name="Horton D.L."/>
            <person name="Alikhan N.-F."/>
            <person name="Baker D."/>
            <person name="Gharbi K."/>
            <person name="Hall N."/>
            <person name="Watson M."/>
            <person name="Adriaenssens E.M."/>
            <person name="Foster-Nyarko E."/>
            <person name="Jarju S."/>
            <person name="Secka A."/>
            <person name="Antonio M."/>
            <person name="Oren A."/>
            <person name="Chaudhuri R."/>
            <person name="La Ragione R.M."/>
            <person name="Hildebrand F."/>
            <person name="Pallen M.J."/>
        </authorList>
    </citation>
    <scope>NUCLEOTIDE SEQUENCE [LARGE SCALE GENOMIC DNA]</scope>
    <source>
        <strain evidence="2 3">Sa1BUA1</strain>
    </source>
</reference>
<dbReference type="EMBL" id="JACSPO010000016">
    <property type="protein sequence ID" value="MBD8063714.1"/>
    <property type="molecule type" value="Genomic_DNA"/>
</dbReference>
<accession>A0ABR8Z634</accession>
<dbReference type="RefSeq" id="WP_251840810.1">
    <property type="nucleotide sequence ID" value="NZ_JACSPO010000016.1"/>
</dbReference>
<feature type="chain" id="PRO_5045559185" evidence="1">
    <location>
        <begin position="22"/>
        <end position="351"/>
    </location>
</feature>
<name>A0ABR8Z634_9MICO</name>
<comment type="caution">
    <text evidence="2">The sequence shown here is derived from an EMBL/GenBank/DDBJ whole genome shotgun (WGS) entry which is preliminary data.</text>
</comment>
<proteinExistence type="predicted"/>
<evidence type="ECO:0000313" key="2">
    <source>
        <dbReference type="EMBL" id="MBD8063714.1"/>
    </source>
</evidence>
<dbReference type="PROSITE" id="PS51257">
    <property type="entry name" value="PROKAR_LIPOPROTEIN"/>
    <property type="match status" value="1"/>
</dbReference>
<sequence>MRTARVVLASVAALAALTACSDGPAAESAELTWEDSPLNEALGVVWGSGQDPEEMEREEAERMRQVEETVASCMADEGFEYTPVEYDMGTTIVTEDEDWNTEEWAQQYGYGVTTDPWSAQEEEVAEPEEEWVDPNDEYVNGMSASEQEAYFEALYGPQTFEEEEWVEDEEILEEYDWEEAGCQGLATHEVYEEGDPWSDPAFTELFEAMDQLYQDGEKDPRMREVNDEWAACMADAGITGMTTPMAATEQFYEEYDALYQKADAEIDWENLDWEALDAAGGGDPVAEVMEEMGLAELREREIAAAVADFRCQEELDVEARSLEIQFELEKKFIETYQADIDAVVAAYGKDA</sequence>
<keyword evidence="1" id="KW-0732">Signal</keyword>
<gene>
    <name evidence="2" type="ORF">H9624_15445</name>
</gene>
<protein>
    <submittedName>
        <fullName evidence="2">Uncharacterized protein</fullName>
    </submittedName>
</protein>